<evidence type="ECO:0000313" key="5">
    <source>
        <dbReference type="Proteomes" id="UP000710440"/>
    </source>
</evidence>
<reference evidence="4 5" key="1">
    <citation type="submission" date="2021-02" db="EMBL/GenBank/DDBJ databases">
        <title>Pan-genome distribution and transcriptional activeness of fungal secondary metabolism genes in Aspergillus section Fumigati.</title>
        <authorList>
            <person name="Takahashi H."/>
            <person name="Umemura M."/>
            <person name="Ninomiya A."/>
            <person name="Kusuya Y."/>
            <person name="Urayama S."/>
            <person name="Shimizu M."/>
            <person name="Watanabe A."/>
            <person name="Kamei K."/>
            <person name="Yaguchi T."/>
            <person name="Hagiwara D."/>
        </authorList>
    </citation>
    <scope>NUCLEOTIDE SEQUENCE [LARGE SCALE GENOMIC DNA]</scope>
    <source>
        <strain evidence="4 5">IFM 47045</strain>
    </source>
</reference>
<organism evidence="4 5">
    <name type="scientific">Aspergillus viridinutans</name>
    <dbReference type="NCBI Taxonomy" id="75553"/>
    <lineage>
        <taxon>Eukaryota</taxon>
        <taxon>Fungi</taxon>
        <taxon>Dikarya</taxon>
        <taxon>Ascomycota</taxon>
        <taxon>Pezizomycotina</taxon>
        <taxon>Eurotiomycetes</taxon>
        <taxon>Eurotiomycetidae</taxon>
        <taxon>Eurotiales</taxon>
        <taxon>Aspergillaceae</taxon>
        <taxon>Aspergillus</taxon>
        <taxon>Aspergillus subgen. Fumigati</taxon>
    </lineage>
</organism>
<name>A0A9P3BYZ5_ASPVI</name>
<dbReference type="InterPro" id="IPR036770">
    <property type="entry name" value="Ankyrin_rpt-contain_sf"/>
</dbReference>
<keyword evidence="5" id="KW-1185">Reference proteome</keyword>
<dbReference type="Gene3D" id="1.25.40.20">
    <property type="entry name" value="Ankyrin repeat-containing domain"/>
    <property type="match status" value="2"/>
</dbReference>
<evidence type="ECO:0000256" key="1">
    <source>
        <dbReference type="ARBA" id="ARBA00022737"/>
    </source>
</evidence>
<dbReference type="PANTHER" id="PTHR24189">
    <property type="entry name" value="MYOTROPHIN"/>
    <property type="match status" value="1"/>
</dbReference>
<comment type="caution">
    <text evidence="4">The sequence shown here is derived from an EMBL/GenBank/DDBJ whole genome shotgun (WGS) entry which is preliminary data.</text>
</comment>
<proteinExistence type="predicted"/>
<dbReference type="Proteomes" id="UP000710440">
    <property type="component" value="Unassembled WGS sequence"/>
</dbReference>
<dbReference type="InterPro" id="IPR050745">
    <property type="entry name" value="Multifunctional_regulatory"/>
</dbReference>
<dbReference type="RefSeq" id="XP_043128816.1">
    <property type="nucleotide sequence ID" value="XM_043272881.1"/>
</dbReference>
<dbReference type="PANTHER" id="PTHR24189:SF50">
    <property type="entry name" value="ANKYRIN REPEAT AND SOCS BOX PROTEIN 2"/>
    <property type="match status" value="1"/>
</dbReference>
<dbReference type="AlphaFoldDB" id="A0A9P3BYZ5"/>
<dbReference type="OrthoDB" id="2980193at2759"/>
<sequence length="483" mass="51579">MSYQLTPDDIDNSRDDEPPASRAAKNPNPAVLQALLAYYNEICQDAPTNLRRHNLERYSPNASVSGAIWGIYETPLTAAIRANLPHNIQTLLKAGADPSGISAFELSDYAVRFIRGRDPKIDTSSFAHCPPRATVLAGAHGKGITAQTAPLTAAEIEERRGGASTVLDRAECSRSALADECGLDGAGGGGGDGGYESAWLTQEGEEEGGEMVELSKEAGEALSALSTSSPVHQALQAGRLDMLRHLLAGCGYSPNYRPRAAPTVALPPASFAIARCDLRNPGVQRCLVELLAHPKLNLCLRTPVFDVHVLHFAAARYDPDLLGWLAGHIPGGLKAAGTTALGHTLLHIACLPLTADQIVSRNPALAKSIHCARTLDTAWLPHRLPSPLHMRFASPGQLGGNPRPMSESEQRGLSETVGVILEDGAVDVRAQDTDGNTALHYLAGTLNMDEEVVRMVRGMEMAEGLWERVRNEAGFTPGELWGE</sequence>
<dbReference type="EMBL" id="BOPL01000009">
    <property type="protein sequence ID" value="GIK05630.1"/>
    <property type="molecule type" value="Genomic_DNA"/>
</dbReference>
<dbReference type="InterPro" id="IPR002110">
    <property type="entry name" value="Ankyrin_rpt"/>
</dbReference>
<dbReference type="SUPFAM" id="SSF48403">
    <property type="entry name" value="Ankyrin repeat"/>
    <property type="match status" value="1"/>
</dbReference>
<evidence type="ECO:0000256" key="2">
    <source>
        <dbReference type="ARBA" id="ARBA00023043"/>
    </source>
</evidence>
<feature type="region of interest" description="Disordered" evidence="3">
    <location>
        <begin position="1"/>
        <end position="26"/>
    </location>
</feature>
<accession>A0A9P3BYZ5</accession>
<evidence type="ECO:0008006" key="6">
    <source>
        <dbReference type="Google" id="ProtNLM"/>
    </source>
</evidence>
<gene>
    <name evidence="4" type="ORF">Aspvir_009743</name>
</gene>
<dbReference type="SMART" id="SM00248">
    <property type="entry name" value="ANK"/>
    <property type="match status" value="3"/>
</dbReference>
<keyword evidence="2" id="KW-0040">ANK repeat</keyword>
<dbReference type="GeneID" id="66937725"/>
<evidence type="ECO:0000256" key="3">
    <source>
        <dbReference type="SAM" id="MobiDB-lite"/>
    </source>
</evidence>
<protein>
    <recommendedName>
        <fullName evidence="6">Ankyrin</fullName>
    </recommendedName>
</protein>
<keyword evidence="1" id="KW-0677">Repeat</keyword>
<evidence type="ECO:0000313" key="4">
    <source>
        <dbReference type="EMBL" id="GIK05630.1"/>
    </source>
</evidence>